<accession>A0ABM1LZP2</accession>
<feature type="compositionally biased region" description="Low complexity" evidence="1">
    <location>
        <begin position="192"/>
        <end position="205"/>
    </location>
</feature>
<keyword evidence="2" id="KW-1185">Reference proteome</keyword>
<dbReference type="RefSeq" id="XP_017767792.1">
    <property type="nucleotide sequence ID" value="XM_017912303.1"/>
</dbReference>
<gene>
    <name evidence="3" type="primary">LOC108556283</name>
</gene>
<protein>
    <submittedName>
        <fullName evidence="3">Uncharacterized protein LOC108556283</fullName>
    </submittedName>
</protein>
<feature type="non-terminal residue" evidence="3">
    <location>
        <position position="1"/>
    </location>
</feature>
<feature type="region of interest" description="Disordered" evidence="1">
    <location>
        <begin position="104"/>
        <end position="145"/>
    </location>
</feature>
<name>A0ABM1LZP2_NICVS</name>
<feature type="compositionally biased region" description="Polar residues" evidence="1">
    <location>
        <begin position="231"/>
        <end position="249"/>
    </location>
</feature>
<proteinExistence type="predicted"/>
<dbReference type="Proteomes" id="UP000695000">
    <property type="component" value="Unplaced"/>
</dbReference>
<organism evidence="2 3">
    <name type="scientific">Nicrophorus vespilloides</name>
    <name type="common">Boreal carrion beetle</name>
    <dbReference type="NCBI Taxonomy" id="110193"/>
    <lineage>
        <taxon>Eukaryota</taxon>
        <taxon>Metazoa</taxon>
        <taxon>Ecdysozoa</taxon>
        <taxon>Arthropoda</taxon>
        <taxon>Hexapoda</taxon>
        <taxon>Insecta</taxon>
        <taxon>Pterygota</taxon>
        <taxon>Neoptera</taxon>
        <taxon>Endopterygota</taxon>
        <taxon>Coleoptera</taxon>
        <taxon>Polyphaga</taxon>
        <taxon>Staphyliniformia</taxon>
        <taxon>Silphidae</taxon>
        <taxon>Nicrophorinae</taxon>
        <taxon>Nicrophorus</taxon>
    </lineage>
</organism>
<reference evidence="3" key="1">
    <citation type="submission" date="2025-08" db="UniProtKB">
        <authorList>
            <consortium name="RefSeq"/>
        </authorList>
    </citation>
    <scope>IDENTIFICATION</scope>
    <source>
        <tissue evidence="3">Whole Larva</tissue>
    </source>
</reference>
<dbReference type="GeneID" id="108556283"/>
<feature type="region of interest" description="Disordered" evidence="1">
    <location>
        <begin position="1"/>
        <end position="26"/>
    </location>
</feature>
<evidence type="ECO:0000313" key="3">
    <source>
        <dbReference type="RefSeq" id="XP_017767792.1"/>
    </source>
</evidence>
<sequence length="290" mass="32239">LRQDRERQNHALGESPSMAQIQNKQNRDQQYLAVRVGRGQQPIAVEDAYKAESADYIEDICPYATFQLSKPAYSESSYSGNVYSGPYHSVRGSFVYHDVKPPPIDKFKLGHSKEPEYTKVRRKGGRLRDPHSESQESDNLGSTDSEVKKILTLHLPISEYDTLGSDSEGDGRATSQELVSFTHRMRGGAEGGSSSSSETSPPTGSVNRKAYPTRKGKSKGMPSLGKRHVRSSSGYSSHNDETTFSISHSFNDRIHPPSRFSDMSENEGEKKPPHGRGMSRLTREAFQINV</sequence>
<evidence type="ECO:0000256" key="1">
    <source>
        <dbReference type="SAM" id="MobiDB-lite"/>
    </source>
</evidence>
<evidence type="ECO:0000313" key="2">
    <source>
        <dbReference type="Proteomes" id="UP000695000"/>
    </source>
</evidence>
<feature type="compositionally biased region" description="Basic and acidic residues" evidence="1">
    <location>
        <begin position="104"/>
        <end position="119"/>
    </location>
</feature>
<feature type="region of interest" description="Disordered" evidence="1">
    <location>
        <begin position="160"/>
        <end position="290"/>
    </location>
</feature>